<dbReference type="EMBL" id="LAZR01057965">
    <property type="protein sequence ID" value="KKK70916.1"/>
    <property type="molecule type" value="Genomic_DNA"/>
</dbReference>
<protein>
    <submittedName>
        <fullName evidence="1">Uncharacterized protein</fullName>
    </submittedName>
</protein>
<sequence length="32" mass="3424">FFGSLLSNGGGYAEGFIVHRMIANKPRKEGVA</sequence>
<comment type="caution">
    <text evidence="1">The sequence shown here is derived from an EMBL/GenBank/DDBJ whole genome shotgun (WGS) entry which is preliminary data.</text>
</comment>
<dbReference type="AlphaFoldDB" id="A0A0F9AFE1"/>
<feature type="non-terminal residue" evidence="1">
    <location>
        <position position="1"/>
    </location>
</feature>
<accession>A0A0F9AFE1</accession>
<name>A0A0F9AFE1_9ZZZZ</name>
<evidence type="ECO:0000313" key="1">
    <source>
        <dbReference type="EMBL" id="KKK70916.1"/>
    </source>
</evidence>
<organism evidence="1">
    <name type="scientific">marine sediment metagenome</name>
    <dbReference type="NCBI Taxonomy" id="412755"/>
    <lineage>
        <taxon>unclassified sequences</taxon>
        <taxon>metagenomes</taxon>
        <taxon>ecological metagenomes</taxon>
    </lineage>
</organism>
<reference evidence="1" key="1">
    <citation type="journal article" date="2015" name="Nature">
        <title>Complex archaea that bridge the gap between prokaryotes and eukaryotes.</title>
        <authorList>
            <person name="Spang A."/>
            <person name="Saw J.H."/>
            <person name="Jorgensen S.L."/>
            <person name="Zaremba-Niedzwiedzka K."/>
            <person name="Martijn J."/>
            <person name="Lind A.E."/>
            <person name="van Eijk R."/>
            <person name="Schleper C."/>
            <person name="Guy L."/>
            <person name="Ettema T.J."/>
        </authorList>
    </citation>
    <scope>NUCLEOTIDE SEQUENCE</scope>
</reference>
<gene>
    <name evidence="1" type="ORF">LCGC14_2919160</name>
</gene>
<proteinExistence type="predicted"/>